<gene>
    <name evidence="2" type="ORF">ACFQGD_19790</name>
</gene>
<dbReference type="EMBL" id="JBHSXX010000001">
    <property type="protein sequence ID" value="MFC6869391.1"/>
    <property type="molecule type" value="Genomic_DNA"/>
</dbReference>
<name>A0ABW2C2J3_9PSEU</name>
<reference evidence="3" key="1">
    <citation type="journal article" date="2019" name="Int. J. Syst. Evol. Microbiol.">
        <title>The Global Catalogue of Microorganisms (GCM) 10K type strain sequencing project: providing services to taxonomists for standard genome sequencing and annotation.</title>
        <authorList>
            <consortium name="The Broad Institute Genomics Platform"/>
            <consortium name="The Broad Institute Genome Sequencing Center for Infectious Disease"/>
            <person name="Wu L."/>
            <person name="Ma J."/>
        </authorList>
    </citation>
    <scope>NUCLEOTIDE SEQUENCE [LARGE SCALE GENOMIC DNA]</scope>
    <source>
        <strain evidence="3">KCTC 32255</strain>
    </source>
</reference>
<feature type="region of interest" description="Disordered" evidence="1">
    <location>
        <begin position="1"/>
        <end position="38"/>
    </location>
</feature>
<organism evidence="2 3">
    <name type="scientific">Haloechinothrix salitolerans</name>
    <dbReference type="NCBI Taxonomy" id="926830"/>
    <lineage>
        <taxon>Bacteria</taxon>
        <taxon>Bacillati</taxon>
        <taxon>Actinomycetota</taxon>
        <taxon>Actinomycetes</taxon>
        <taxon>Pseudonocardiales</taxon>
        <taxon>Pseudonocardiaceae</taxon>
        <taxon>Haloechinothrix</taxon>
    </lineage>
</organism>
<keyword evidence="3" id="KW-1185">Reference proteome</keyword>
<feature type="compositionally biased region" description="Basic and acidic residues" evidence="1">
    <location>
        <begin position="11"/>
        <end position="20"/>
    </location>
</feature>
<sequence length="83" mass="8947">MTINRACRHGGSPDDAHEPPVAHQTSGSTTTDHDGSTLSRLDAIEAHLDEMLIQLDQIRAHLAPLLAELAPGKSEDQDRSTPQ</sequence>
<protein>
    <submittedName>
        <fullName evidence="2">Uncharacterized protein</fullName>
    </submittedName>
</protein>
<comment type="caution">
    <text evidence="2">The sequence shown here is derived from an EMBL/GenBank/DDBJ whole genome shotgun (WGS) entry which is preliminary data.</text>
</comment>
<evidence type="ECO:0000256" key="1">
    <source>
        <dbReference type="SAM" id="MobiDB-lite"/>
    </source>
</evidence>
<evidence type="ECO:0000313" key="3">
    <source>
        <dbReference type="Proteomes" id="UP001596337"/>
    </source>
</evidence>
<dbReference type="Proteomes" id="UP001596337">
    <property type="component" value="Unassembled WGS sequence"/>
</dbReference>
<accession>A0ABW2C2J3</accession>
<dbReference type="RefSeq" id="WP_345389715.1">
    <property type="nucleotide sequence ID" value="NZ_BAABLA010000003.1"/>
</dbReference>
<proteinExistence type="predicted"/>
<evidence type="ECO:0000313" key="2">
    <source>
        <dbReference type="EMBL" id="MFC6869391.1"/>
    </source>
</evidence>